<proteinExistence type="predicted"/>
<reference evidence="1 2" key="1">
    <citation type="journal article" date="2013" name="Genome Announc.">
        <title>Complete Genomic Sequence of 'Thermofilum adornatus' Strain 1910bT, a Hyperthermophilic Anaerobic Organotrophic Crenarchaeon.</title>
        <authorList>
            <person name="Dominova I.N."/>
            <person name="Kublanov I.V."/>
            <person name="Podosokorskaya O.A."/>
            <person name="Derbikova K.S."/>
            <person name="Patrushev M.V."/>
            <person name="Toshchakov S.V."/>
        </authorList>
    </citation>
    <scope>NUCLEOTIDE SEQUENCE [LARGE SCALE GENOMIC DNA]</scope>
    <source>
        <strain evidence="2">1910b</strain>
    </source>
</reference>
<dbReference type="AlphaFoldDB" id="S5ZFC9"/>
<dbReference type="EMBL" id="CP006646">
    <property type="protein sequence ID" value="AGT35868.1"/>
    <property type="molecule type" value="Genomic_DNA"/>
</dbReference>
<protein>
    <submittedName>
        <fullName evidence="1">Uncharacterized protein</fullName>
    </submittedName>
</protein>
<organism evidence="1 2">
    <name type="scientific">Thermofilum adornatum</name>
    <dbReference type="NCBI Taxonomy" id="1365176"/>
    <lineage>
        <taxon>Archaea</taxon>
        <taxon>Thermoproteota</taxon>
        <taxon>Thermoprotei</taxon>
        <taxon>Thermofilales</taxon>
        <taxon>Thermofilaceae</taxon>
        <taxon>Thermofilum</taxon>
    </lineage>
</organism>
<evidence type="ECO:0000313" key="2">
    <source>
        <dbReference type="Proteomes" id="UP000015543"/>
    </source>
</evidence>
<keyword evidence="2" id="KW-1185">Reference proteome</keyword>
<name>S5ZFC9_9CREN</name>
<dbReference type="Proteomes" id="UP000015543">
    <property type="component" value="Chromosome"/>
</dbReference>
<gene>
    <name evidence="1" type="ORF">N186_07650</name>
</gene>
<accession>S5ZFC9</accession>
<sequence>MTEIASQLEKKLSVEIDIVPLDEAPHSSDTRL</sequence>
<evidence type="ECO:0000313" key="1">
    <source>
        <dbReference type="EMBL" id="AGT35868.1"/>
    </source>
</evidence>
<dbReference type="HOGENOM" id="CLU_3387537_0_0_2"/>
<dbReference type="KEGG" id="thb:N186_07650"/>